<evidence type="ECO:0000256" key="1">
    <source>
        <dbReference type="SAM" id="MobiDB-lite"/>
    </source>
</evidence>
<feature type="compositionally biased region" description="Polar residues" evidence="1">
    <location>
        <begin position="93"/>
        <end position="105"/>
    </location>
</feature>
<name>A0A5N7B444_9EURO</name>
<gene>
    <name evidence="2" type="ORF">BDV26DRAFT_224531</name>
</gene>
<protein>
    <submittedName>
        <fullName evidence="2">Uncharacterized protein</fullName>
    </submittedName>
</protein>
<feature type="compositionally biased region" description="Polar residues" evidence="1">
    <location>
        <begin position="195"/>
        <end position="208"/>
    </location>
</feature>
<organism evidence="2 3">
    <name type="scientific">Aspergillus bertholletiae</name>
    <dbReference type="NCBI Taxonomy" id="1226010"/>
    <lineage>
        <taxon>Eukaryota</taxon>
        <taxon>Fungi</taxon>
        <taxon>Dikarya</taxon>
        <taxon>Ascomycota</taxon>
        <taxon>Pezizomycotina</taxon>
        <taxon>Eurotiomycetes</taxon>
        <taxon>Eurotiomycetidae</taxon>
        <taxon>Eurotiales</taxon>
        <taxon>Aspergillaceae</taxon>
        <taxon>Aspergillus</taxon>
        <taxon>Aspergillus subgen. Circumdati</taxon>
    </lineage>
</organism>
<evidence type="ECO:0000313" key="2">
    <source>
        <dbReference type="EMBL" id="KAE8376877.1"/>
    </source>
</evidence>
<dbReference type="EMBL" id="ML736232">
    <property type="protein sequence ID" value="KAE8376877.1"/>
    <property type="molecule type" value="Genomic_DNA"/>
</dbReference>
<reference evidence="2 3" key="1">
    <citation type="submission" date="2019-04" db="EMBL/GenBank/DDBJ databases">
        <title>Friends and foes A comparative genomics studyof 23 Aspergillus species from section Flavi.</title>
        <authorList>
            <consortium name="DOE Joint Genome Institute"/>
            <person name="Kjaerbolling I."/>
            <person name="Vesth T."/>
            <person name="Frisvad J.C."/>
            <person name="Nybo J.L."/>
            <person name="Theobald S."/>
            <person name="Kildgaard S."/>
            <person name="Isbrandt T."/>
            <person name="Kuo A."/>
            <person name="Sato A."/>
            <person name="Lyhne E.K."/>
            <person name="Kogle M.E."/>
            <person name="Wiebenga A."/>
            <person name="Kun R.S."/>
            <person name="Lubbers R.J."/>
            <person name="Makela M.R."/>
            <person name="Barry K."/>
            <person name="Chovatia M."/>
            <person name="Clum A."/>
            <person name="Daum C."/>
            <person name="Haridas S."/>
            <person name="He G."/>
            <person name="LaButti K."/>
            <person name="Lipzen A."/>
            <person name="Mondo S."/>
            <person name="Riley R."/>
            <person name="Salamov A."/>
            <person name="Simmons B.A."/>
            <person name="Magnuson J.K."/>
            <person name="Henrissat B."/>
            <person name="Mortensen U.H."/>
            <person name="Larsen T.O."/>
            <person name="Devries R.P."/>
            <person name="Grigoriev I.V."/>
            <person name="Machida M."/>
            <person name="Baker S.E."/>
            <person name="Andersen M.R."/>
        </authorList>
    </citation>
    <scope>NUCLEOTIDE SEQUENCE [LARGE SCALE GENOMIC DNA]</scope>
    <source>
        <strain evidence="2 3">IBT 29228</strain>
    </source>
</reference>
<accession>A0A5N7B444</accession>
<dbReference type="Proteomes" id="UP000326198">
    <property type="component" value="Unassembled WGS sequence"/>
</dbReference>
<dbReference type="AlphaFoldDB" id="A0A5N7B444"/>
<feature type="compositionally biased region" description="Polar residues" evidence="1">
    <location>
        <begin position="297"/>
        <end position="307"/>
    </location>
</feature>
<sequence length="340" mass="37408">MPTGSMDALGAFSYLNDNLPTWINRISDLATHTAAKHAEYAEAYKNLGVPPGRPRRRKNSSVCSIRTDELRHAVAQSPPVLDAPIQKDPETPQPASENPSTSNPNPRKRGTDEALSFASEESPFVSTRYNLVIHYDGETQKSLEEIVRVMGTARNNIRKGKMSQIGAMRSSALNRSPRMSNSPLLPPAGEESDDQLLSQVRSTRNRGPSPQAAPVMAKNSPFDMADRQLELAHSLCETAAYQFLRVGDCSEELQGVLDKFKALLELSAGEVRRLTEEQEKERAAKEKVAPQIESVQLTVSPTSNKPSMSDIGAIEVDDGTESEESIDLSAFRARRMMMRA</sequence>
<proteinExistence type="predicted"/>
<feature type="region of interest" description="Disordered" evidence="1">
    <location>
        <begin position="170"/>
        <end position="217"/>
    </location>
</feature>
<feature type="compositionally biased region" description="Polar residues" evidence="1">
    <location>
        <begin position="171"/>
        <end position="183"/>
    </location>
</feature>
<feature type="region of interest" description="Disordered" evidence="1">
    <location>
        <begin position="297"/>
        <end position="320"/>
    </location>
</feature>
<keyword evidence="3" id="KW-1185">Reference proteome</keyword>
<evidence type="ECO:0000313" key="3">
    <source>
        <dbReference type="Proteomes" id="UP000326198"/>
    </source>
</evidence>
<feature type="region of interest" description="Disordered" evidence="1">
    <location>
        <begin position="70"/>
        <end position="120"/>
    </location>
</feature>
<dbReference type="OrthoDB" id="3886346at2759"/>